<feature type="transmembrane region" description="Helical" evidence="3">
    <location>
        <begin position="180"/>
        <end position="202"/>
    </location>
</feature>
<protein>
    <submittedName>
        <fullName evidence="5">Signal transduction histidine kinase regulating citrate/malate metabolism</fullName>
    </submittedName>
</protein>
<feature type="transmembrane region" description="Helical" evidence="3">
    <location>
        <begin position="86"/>
        <end position="109"/>
    </location>
</feature>
<evidence type="ECO:0000256" key="3">
    <source>
        <dbReference type="SAM" id="Phobius"/>
    </source>
</evidence>
<feature type="transmembrane region" description="Helical" evidence="3">
    <location>
        <begin position="115"/>
        <end position="134"/>
    </location>
</feature>
<evidence type="ECO:0000313" key="6">
    <source>
        <dbReference type="Proteomes" id="UP000001572"/>
    </source>
</evidence>
<dbReference type="InterPro" id="IPR036890">
    <property type="entry name" value="HATPase_C_sf"/>
</dbReference>
<dbReference type="GO" id="GO:0000160">
    <property type="term" value="P:phosphorelay signal transduction system"/>
    <property type="evidence" value="ECO:0007669"/>
    <property type="project" value="UniProtKB-KW"/>
</dbReference>
<keyword evidence="3" id="KW-0472">Membrane</keyword>
<keyword evidence="3" id="KW-0812">Transmembrane</keyword>
<keyword evidence="1 5" id="KW-0808">Transferase</keyword>
<dbReference type="HOGENOM" id="CLU_020211_16_0_9"/>
<dbReference type="AlphaFoldDB" id="A6TU22"/>
<dbReference type="GO" id="GO:0016301">
    <property type="term" value="F:kinase activity"/>
    <property type="evidence" value="ECO:0007669"/>
    <property type="project" value="UniProtKB-KW"/>
</dbReference>
<keyword evidence="2" id="KW-0902">Two-component regulatory system</keyword>
<keyword evidence="6" id="KW-1185">Reference proteome</keyword>
<dbReference type="eggNOG" id="COG3290">
    <property type="taxonomic scope" value="Bacteria"/>
</dbReference>
<dbReference type="SUPFAM" id="SSF55874">
    <property type="entry name" value="ATPase domain of HSP90 chaperone/DNA topoisomerase II/histidine kinase"/>
    <property type="match status" value="1"/>
</dbReference>
<dbReference type="PANTHER" id="PTHR40448:SF1">
    <property type="entry name" value="TWO-COMPONENT SENSOR HISTIDINE KINASE"/>
    <property type="match status" value="1"/>
</dbReference>
<accession>A6TU22</accession>
<feature type="transmembrane region" description="Helical" evidence="3">
    <location>
        <begin position="154"/>
        <end position="174"/>
    </location>
</feature>
<dbReference type="InterPro" id="IPR005467">
    <property type="entry name" value="His_kinase_dom"/>
</dbReference>
<dbReference type="InterPro" id="IPR032834">
    <property type="entry name" value="NatK-like_C"/>
</dbReference>
<dbReference type="GO" id="GO:0042802">
    <property type="term" value="F:identical protein binding"/>
    <property type="evidence" value="ECO:0007669"/>
    <property type="project" value="TreeGrafter"/>
</dbReference>
<organism evidence="5 6">
    <name type="scientific">Alkaliphilus metalliredigens (strain QYMF)</name>
    <dbReference type="NCBI Taxonomy" id="293826"/>
    <lineage>
        <taxon>Bacteria</taxon>
        <taxon>Bacillati</taxon>
        <taxon>Bacillota</taxon>
        <taxon>Clostridia</taxon>
        <taxon>Peptostreptococcales</taxon>
        <taxon>Natronincolaceae</taxon>
        <taxon>Alkaliphilus</taxon>
    </lineage>
</organism>
<dbReference type="InterPro" id="IPR003594">
    <property type="entry name" value="HATPase_dom"/>
</dbReference>
<keyword evidence="1 5" id="KW-0418">Kinase</keyword>
<dbReference type="EMBL" id="CP000724">
    <property type="protein sequence ID" value="ABR49690.1"/>
    <property type="molecule type" value="Genomic_DNA"/>
</dbReference>
<dbReference type="KEGG" id="amt:Amet_3568"/>
<dbReference type="PROSITE" id="PS50109">
    <property type="entry name" value="HIS_KIN"/>
    <property type="match status" value="1"/>
</dbReference>
<name>A6TU22_ALKMQ</name>
<keyword evidence="3" id="KW-1133">Transmembrane helix</keyword>
<dbReference type="PANTHER" id="PTHR40448">
    <property type="entry name" value="TWO-COMPONENT SENSOR HISTIDINE KINASE"/>
    <property type="match status" value="1"/>
</dbReference>
<evidence type="ECO:0000256" key="1">
    <source>
        <dbReference type="ARBA" id="ARBA00022777"/>
    </source>
</evidence>
<feature type="domain" description="Histidine kinase" evidence="4">
    <location>
        <begin position="230"/>
        <end position="424"/>
    </location>
</feature>
<dbReference type="SMART" id="SM00387">
    <property type="entry name" value="HATPase_c"/>
    <property type="match status" value="1"/>
</dbReference>
<dbReference type="STRING" id="293826.Amet_3568"/>
<dbReference type="Gene3D" id="3.30.565.10">
    <property type="entry name" value="Histidine kinase-like ATPase, C-terminal domain"/>
    <property type="match status" value="1"/>
</dbReference>
<dbReference type="Pfam" id="PF14501">
    <property type="entry name" value="HATPase_c_5"/>
    <property type="match status" value="1"/>
</dbReference>
<feature type="transmembrane region" description="Helical" evidence="3">
    <location>
        <begin position="6"/>
        <end position="27"/>
    </location>
</feature>
<gene>
    <name evidence="5" type="ordered locus">Amet_3568</name>
</gene>
<feature type="transmembrane region" description="Helical" evidence="3">
    <location>
        <begin position="34"/>
        <end position="51"/>
    </location>
</feature>
<evidence type="ECO:0000259" key="4">
    <source>
        <dbReference type="PROSITE" id="PS50109"/>
    </source>
</evidence>
<evidence type="ECO:0000313" key="5">
    <source>
        <dbReference type="EMBL" id="ABR49690.1"/>
    </source>
</evidence>
<evidence type="ECO:0000256" key="2">
    <source>
        <dbReference type="ARBA" id="ARBA00023012"/>
    </source>
</evidence>
<sequence>MLEYLKYLFVNIMENAITFIILCHFAIPWKENRGKVLFSIAFMGILPTFSFMHQYEYRMFLTHINCIIWIKFLFRKTIKDTVVQFYTTFVLGILVHVPLLYVTAFFMPINNNKAIPYKFFVVNISIFLVIIVILCRLIPLKKLYKKYIPILEKFFPFLLSTALIIYLLNTLFLLDVYTDFSIYFLVVTLFALITFTFIQVMVEDKEEKILIKSYEQQESLVSPLIEDIRSKQHDFKNHITTIYGFSQQSTSDVIQNIQIYIESLNKHLIDIDTFLHINNKVISGILYSKLCEAELKNIDLQYKIPPYDVPFPLADYEYVSVLGNLLDNALEVPMKADNEKKKIIFKLIDDANSSVLEIWNNGTPINSKDMSDLFRKGYSTKENKSQRGYGLYNVKRIVDKYNGNIEILTQNNLTGFRICFPQQHELSLA</sequence>
<reference evidence="6" key="1">
    <citation type="journal article" date="2016" name="Genome Announc.">
        <title>Complete genome sequence of Alkaliphilus metalliredigens strain QYMF, an alkaliphilic and metal-reducing bacterium isolated from borax-contaminated leachate ponds.</title>
        <authorList>
            <person name="Hwang C."/>
            <person name="Copeland A."/>
            <person name="Lucas S."/>
            <person name="Lapidus A."/>
            <person name="Barry K."/>
            <person name="Detter J.C."/>
            <person name="Glavina Del Rio T."/>
            <person name="Hammon N."/>
            <person name="Israni S."/>
            <person name="Dalin E."/>
            <person name="Tice H."/>
            <person name="Pitluck S."/>
            <person name="Chertkov O."/>
            <person name="Brettin T."/>
            <person name="Bruce D."/>
            <person name="Han C."/>
            <person name="Schmutz J."/>
            <person name="Larimer F."/>
            <person name="Land M.L."/>
            <person name="Hauser L."/>
            <person name="Kyrpides N."/>
            <person name="Mikhailova N."/>
            <person name="Ye Q."/>
            <person name="Zhou J."/>
            <person name="Richardson P."/>
            <person name="Fields M.W."/>
        </authorList>
    </citation>
    <scope>NUCLEOTIDE SEQUENCE [LARGE SCALE GENOMIC DNA]</scope>
    <source>
        <strain evidence="6">QYMF</strain>
    </source>
</reference>
<proteinExistence type="predicted"/>
<dbReference type="Proteomes" id="UP000001572">
    <property type="component" value="Chromosome"/>
</dbReference>